<comment type="caution">
    <text evidence="2">The sequence shown here is derived from an EMBL/GenBank/DDBJ whole genome shotgun (WGS) entry which is preliminary data.</text>
</comment>
<keyword evidence="3" id="KW-1185">Reference proteome</keyword>
<gene>
    <name evidence="2" type="ORF">LWI28_004317</name>
</gene>
<reference evidence="2" key="1">
    <citation type="journal article" date="2022" name="Plant J.">
        <title>Strategies of tolerance reflected in two North American maple genomes.</title>
        <authorList>
            <person name="McEvoy S.L."/>
            <person name="Sezen U.U."/>
            <person name="Trouern-Trend A."/>
            <person name="McMahon S.M."/>
            <person name="Schaberg P.G."/>
            <person name="Yang J."/>
            <person name="Wegrzyn J.L."/>
            <person name="Swenson N.G."/>
        </authorList>
    </citation>
    <scope>NUCLEOTIDE SEQUENCE</scope>
    <source>
        <strain evidence="2">91603</strain>
    </source>
</reference>
<dbReference type="AlphaFoldDB" id="A0AAD5IC36"/>
<dbReference type="EMBL" id="JAJSOW010000106">
    <property type="protein sequence ID" value="KAI9160020.1"/>
    <property type="molecule type" value="Genomic_DNA"/>
</dbReference>
<dbReference type="PANTHER" id="PTHR31973">
    <property type="entry name" value="POLYPROTEIN, PUTATIVE-RELATED"/>
    <property type="match status" value="1"/>
</dbReference>
<organism evidence="2 3">
    <name type="scientific">Acer negundo</name>
    <name type="common">Box elder</name>
    <dbReference type="NCBI Taxonomy" id="4023"/>
    <lineage>
        <taxon>Eukaryota</taxon>
        <taxon>Viridiplantae</taxon>
        <taxon>Streptophyta</taxon>
        <taxon>Embryophyta</taxon>
        <taxon>Tracheophyta</taxon>
        <taxon>Spermatophyta</taxon>
        <taxon>Magnoliopsida</taxon>
        <taxon>eudicotyledons</taxon>
        <taxon>Gunneridae</taxon>
        <taxon>Pentapetalae</taxon>
        <taxon>rosids</taxon>
        <taxon>malvids</taxon>
        <taxon>Sapindales</taxon>
        <taxon>Sapindaceae</taxon>
        <taxon>Hippocastanoideae</taxon>
        <taxon>Acereae</taxon>
        <taxon>Acer</taxon>
    </lineage>
</organism>
<reference evidence="2" key="2">
    <citation type="submission" date="2023-02" db="EMBL/GenBank/DDBJ databases">
        <authorList>
            <person name="Swenson N.G."/>
            <person name="Wegrzyn J.L."/>
            <person name="Mcevoy S.L."/>
        </authorList>
    </citation>
    <scope>NUCLEOTIDE SEQUENCE</scope>
    <source>
        <strain evidence="2">91603</strain>
        <tissue evidence="2">Leaf</tissue>
    </source>
</reference>
<protein>
    <submittedName>
        <fullName evidence="2">Uncharacterized protein</fullName>
    </submittedName>
</protein>
<accession>A0AAD5IC36</accession>
<evidence type="ECO:0000313" key="3">
    <source>
        <dbReference type="Proteomes" id="UP001064489"/>
    </source>
</evidence>
<feature type="compositionally biased region" description="Acidic residues" evidence="1">
    <location>
        <begin position="64"/>
        <end position="74"/>
    </location>
</feature>
<evidence type="ECO:0000313" key="2">
    <source>
        <dbReference type="EMBL" id="KAI9160020.1"/>
    </source>
</evidence>
<evidence type="ECO:0000256" key="1">
    <source>
        <dbReference type="SAM" id="MobiDB-lite"/>
    </source>
</evidence>
<proteinExistence type="predicted"/>
<feature type="region of interest" description="Disordered" evidence="1">
    <location>
        <begin position="52"/>
        <end position="105"/>
    </location>
</feature>
<dbReference type="Proteomes" id="UP001064489">
    <property type="component" value="Chromosome 2"/>
</dbReference>
<name>A0AAD5IC36_ACENE</name>
<feature type="compositionally biased region" description="Basic and acidic residues" evidence="1">
    <location>
        <begin position="93"/>
        <end position="105"/>
    </location>
</feature>
<dbReference type="PANTHER" id="PTHR31973:SF199">
    <property type="entry name" value="SWIM-TYPE DOMAIN-CONTAINING PROTEIN"/>
    <property type="match status" value="1"/>
</dbReference>
<sequence>MPHEGVGDGLATSVGDVLTEAFVDKPDEDRNRISKVNEECDEALIGESIDKAGERRNKGKQIAEEDISEEDITVDDFQREEYGSSSDIDSTSDDFRSLDGTDYEKDKGRKSRKFIKIKYHEFDPGSDIGNSIFRIGMLFANDDDFRKAIRAYAVKHRQSYYRAKTAARELIQGYIKDQYSKLWEYGEECMKRMRSESVVTYEWLADKDAHHWLVAYFKNITVCDMLCNNMCEAFNKAILEAYDKPVITFMEMIRNYLLKRLVKKRAELEKWTYDIGPNVFRIVEKLKIESSICQPE</sequence>